<dbReference type="AlphaFoldDB" id="A0A9W6R828"/>
<keyword evidence="11" id="KW-1185">Reference proteome</keyword>
<dbReference type="Pfam" id="PF13370">
    <property type="entry name" value="Fer4_13"/>
    <property type="match status" value="1"/>
</dbReference>
<dbReference type="PRINTS" id="PR00352">
    <property type="entry name" value="3FE4SFRDOXIN"/>
</dbReference>
<gene>
    <name evidence="10" type="ORF">Atai01_74030</name>
</gene>
<keyword evidence="3 8" id="KW-0479">Metal-binding</keyword>
<dbReference type="SUPFAM" id="SSF54862">
    <property type="entry name" value="4Fe-4S ferredoxins"/>
    <property type="match status" value="1"/>
</dbReference>
<dbReference type="Proteomes" id="UP001165136">
    <property type="component" value="Unassembled WGS sequence"/>
</dbReference>
<evidence type="ECO:0000256" key="5">
    <source>
        <dbReference type="ARBA" id="ARBA00023004"/>
    </source>
</evidence>
<dbReference type="PANTHER" id="PTHR36923">
    <property type="entry name" value="FERREDOXIN"/>
    <property type="match status" value="1"/>
</dbReference>
<keyword evidence="4 8" id="KW-0249">Electron transport</keyword>
<dbReference type="InterPro" id="IPR017896">
    <property type="entry name" value="4Fe4S_Fe-S-bd"/>
</dbReference>
<proteinExistence type="predicted"/>
<protein>
    <recommendedName>
        <fullName evidence="8">Ferredoxin</fullName>
    </recommendedName>
</protein>
<evidence type="ECO:0000256" key="6">
    <source>
        <dbReference type="ARBA" id="ARBA00023014"/>
    </source>
</evidence>
<evidence type="ECO:0000313" key="11">
    <source>
        <dbReference type="Proteomes" id="UP001165136"/>
    </source>
</evidence>
<organism evidence="10 11">
    <name type="scientific">Amycolatopsis taiwanensis</name>
    <dbReference type="NCBI Taxonomy" id="342230"/>
    <lineage>
        <taxon>Bacteria</taxon>
        <taxon>Bacillati</taxon>
        <taxon>Actinomycetota</taxon>
        <taxon>Actinomycetes</taxon>
        <taxon>Pseudonocardiales</taxon>
        <taxon>Pseudonocardiaceae</taxon>
        <taxon>Amycolatopsis</taxon>
    </lineage>
</organism>
<dbReference type="InterPro" id="IPR051269">
    <property type="entry name" value="Fe-S_cluster_ET"/>
</dbReference>
<evidence type="ECO:0000313" key="10">
    <source>
        <dbReference type="EMBL" id="GLY70784.1"/>
    </source>
</evidence>
<dbReference type="PANTHER" id="PTHR36923:SF3">
    <property type="entry name" value="FERREDOXIN"/>
    <property type="match status" value="1"/>
</dbReference>
<evidence type="ECO:0000256" key="7">
    <source>
        <dbReference type="ARBA" id="ARBA00023291"/>
    </source>
</evidence>
<dbReference type="RefSeq" id="WP_052371460.1">
    <property type="nucleotide sequence ID" value="NZ_BSTI01000026.1"/>
</dbReference>
<evidence type="ECO:0000256" key="8">
    <source>
        <dbReference type="RuleBase" id="RU368020"/>
    </source>
</evidence>
<comment type="cofactor">
    <cofactor evidence="1">
        <name>[3Fe-4S] cluster</name>
        <dbReference type="ChEBI" id="CHEBI:21137"/>
    </cofactor>
</comment>
<comment type="caution">
    <text evidence="10">The sequence shown here is derived from an EMBL/GenBank/DDBJ whole genome shotgun (WGS) entry which is preliminary data.</text>
</comment>
<dbReference type="Gene3D" id="3.30.70.20">
    <property type="match status" value="1"/>
</dbReference>
<sequence length="72" mass="7745">MRVQVDLDRCEANGLCVLAAPEVFDLDDNDQLQYDPEPGEELILDVEDAARSCPVQAIALTRTAADGGEVPS</sequence>
<dbReference type="PROSITE" id="PS51379">
    <property type="entry name" value="4FE4S_FER_2"/>
    <property type="match status" value="1"/>
</dbReference>
<accession>A0A9W6R828</accession>
<dbReference type="GO" id="GO:0051538">
    <property type="term" value="F:3 iron, 4 sulfur cluster binding"/>
    <property type="evidence" value="ECO:0007669"/>
    <property type="project" value="UniProtKB-KW"/>
</dbReference>
<evidence type="ECO:0000256" key="4">
    <source>
        <dbReference type="ARBA" id="ARBA00022982"/>
    </source>
</evidence>
<comment type="function">
    <text evidence="8">Ferredoxins are iron-sulfur proteins that transfer electrons in a wide variety of metabolic reactions.</text>
</comment>
<dbReference type="GO" id="GO:0009055">
    <property type="term" value="F:electron transfer activity"/>
    <property type="evidence" value="ECO:0007669"/>
    <property type="project" value="UniProtKB-UniRule"/>
</dbReference>
<evidence type="ECO:0000256" key="3">
    <source>
        <dbReference type="ARBA" id="ARBA00022723"/>
    </source>
</evidence>
<evidence type="ECO:0000256" key="1">
    <source>
        <dbReference type="ARBA" id="ARBA00001927"/>
    </source>
</evidence>
<dbReference type="InterPro" id="IPR001080">
    <property type="entry name" value="3Fe4S_ferredoxin"/>
</dbReference>
<dbReference type="EMBL" id="BSTI01000026">
    <property type="protein sequence ID" value="GLY70784.1"/>
    <property type="molecule type" value="Genomic_DNA"/>
</dbReference>
<keyword evidence="6 8" id="KW-0411">Iron-sulfur</keyword>
<feature type="domain" description="4Fe-4S ferredoxin-type" evidence="9">
    <location>
        <begin position="1"/>
        <end position="29"/>
    </location>
</feature>
<dbReference type="GO" id="GO:0005506">
    <property type="term" value="F:iron ion binding"/>
    <property type="evidence" value="ECO:0007669"/>
    <property type="project" value="UniProtKB-UniRule"/>
</dbReference>
<keyword evidence="5 8" id="KW-0408">Iron</keyword>
<reference evidence="10" key="1">
    <citation type="submission" date="2023-03" db="EMBL/GenBank/DDBJ databases">
        <title>Amycolatopsis taiwanensis NBRC 103393.</title>
        <authorList>
            <person name="Ichikawa N."/>
            <person name="Sato H."/>
            <person name="Tonouchi N."/>
        </authorList>
    </citation>
    <scope>NUCLEOTIDE SEQUENCE</scope>
    <source>
        <strain evidence="10">NBRC 103393</strain>
    </source>
</reference>
<keyword evidence="2 8" id="KW-0813">Transport</keyword>
<keyword evidence="7" id="KW-0003">3Fe-4S</keyword>
<evidence type="ECO:0000256" key="2">
    <source>
        <dbReference type="ARBA" id="ARBA00022448"/>
    </source>
</evidence>
<name>A0A9W6R828_9PSEU</name>
<evidence type="ECO:0000259" key="9">
    <source>
        <dbReference type="PROSITE" id="PS51379"/>
    </source>
</evidence>